<feature type="compositionally biased region" description="Polar residues" evidence="6">
    <location>
        <begin position="223"/>
        <end position="239"/>
    </location>
</feature>
<feature type="region of interest" description="Disordered" evidence="6">
    <location>
        <begin position="676"/>
        <end position="698"/>
    </location>
</feature>
<feature type="compositionally biased region" description="Basic and acidic residues" evidence="6">
    <location>
        <begin position="344"/>
        <end position="357"/>
    </location>
</feature>
<feature type="compositionally biased region" description="Basic residues" evidence="6">
    <location>
        <begin position="2042"/>
        <end position="2059"/>
    </location>
</feature>
<dbReference type="GeneID" id="92358422"/>
<feature type="region of interest" description="Disordered" evidence="6">
    <location>
        <begin position="2037"/>
        <end position="2106"/>
    </location>
</feature>
<feature type="compositionally biased region" description="Acidic residues" evidence="6">
    <location>
        <begin position="334"/>
        <end position="343"/>
    </location>
</feature>
<dbReference type="SUPFAM" id="SSF56112">
    <property type="entry name" value="Protein kinase-like (PK-like)"/>
    <property type="match status" value="1"/>
</dbReference>
<gene>
    <name evidence="9" type="ORF">LSCM4_02459</name>
</gene>
<evidence type="ECO:0000259" key="7">
    <source>
        <dbReference type="PROSITE" id="PS50006"/>
    </source>
</evidence>
<feature type="region of interest" description="Disordered" evidence="6">
    <location>
        <begin position="820"/>
        <end position="891"/>
    </location>
</feature>
<dbReference type="PROSITE" id="PS00107">
    <property type="entry name" value="PROTEIN_KINASE_ATP"/>
    <property type="match status" value="1"/>
</dbReference>
<evidence type="ECO:0000256" key="6">
    <source>
        <dbReference type="SAM" id="MobiDB-lite"/>
    </source>
</evidence>
<feature type="compositionally biased region" description="Basic and acidic residues" evidence="6">
    <location>
        <begin position="1097"/>
        <end position="1111"/>
    </location>
</feature>
<feature type="region of interest" description="Disordered" evidence="6">
    <location>
        <begin position="1"/>
        <end position="60"/>
    </location>
</feature>
<organism evidence="9 10">
    <name type="scientific">Leishmania orientalis</name>
    <dbReference type="NCBI Taxonomy" id="2249476"/>
    <lineage>
        <taxon>Eukaryota</taxon>
        <taxon>Discoba</taxon>
        <taxon>Euglenozoa</taxon>
        <taxon>Kinetoplastea</taxon>
        <taxon>Metakinetoplastina</taxon>
        <taxon>Trypanosomatida</taxon>
        <taxon>Trypanosomatidae</taxon>
        <taxon>Leishmaniinae</taxon>
        <taxon>Leishmania</taxon>
    </lineage>
</organism>
<feature type="compositionally biased region" description="Basic and acidic residues" evidence="6">
    <location>
        <begin position="2097"/>
        <end position="2106"/>
    </location>
</feature>
<feature type="compositionally biased region" description="Polar residues" evidence="6">
    <location>
        <begin position="33"/>
        <end position="54"/>
    </location>
</feature>
<evidence type="ECO:0000313" key="10">
    <source>
        <dbReference type="Proteomes" id="UP000674143"/>
    </source>
</evidence>
<evidence type="ECO:0000256" key="5">
    <source>
        <dbReference type="SAM" id="Coils"/>
    </source>
</evidence>
<evidence type="ECO:0000256" key="3">
    <source>
        <dbReference type="ARBA" id="ARBA00022840"/>
    </source>
</evidence>
<dbReference type="Gene3D" id="1.10.510.10">
    <property type="entry name" value="Transferase(Phosphotransferase) domain 1"/>
    <property type="match status" value="2"/>
</dbReference>
<dbReference type="EC" id="2.7.11.1" evidence="1"/>
<feature type="compositionally biased region" description="Polar residues" evidence="6">
    <location>
        <begin position="768"/>
        <end position="780"/>
    </location>
</feature>
<evidence type="ECO:0000256" key="4">
    <source>
        <dbReference type="PROSITE-ProRule" id="PRU10141"/>
    </source>
</evidence>
<feature type="region of interest" description="Disordered" evidence="6">
    <location>
        <begin position="1381"/>
        <end position="1406"/>
    </location>
</feature>
<dbReference type="InterPro" id="IPR011009">
    <property type="entry name" value="Kinase-like_dom_sf"/>
</dbReference>
<keyword evidence="5" id="KW-0175">Coiled coil</keyword>
<evidence type="ECO:0000313" key="9">
    <source>
        <dbReference type="EMBL" id="KAG5469063.1"/>
    </source>
</evidence>
<reference evidence="10" key="2">
    <citation type="journal article" date="2021" name="Sci. Data">
        <title>Chromosome-scale genome sequencing, assembly and annotation of six genomes from subfamily Leishmaniinae.</title>
        <authorList>
            <person name="Almutairi H."/>
            <person name="Urbaniak M.D."/>
            <person name="Bates M.D."/>
            <person name="Jariyapan N."/>
            <person name="Kwakye-Nuako G."/>
            <person name="Thomaz Soccol V."/>
            <person name="Al-Salem W.S."/>
            <person name="Dillon R.J."/>
            <person name="Bates P.A."/>
            <person name="Gatherer D."/>
        </authorList>
    </citation>
    <scope>NUCLEOTIDE SEQUENCE [LARGE SCALE GENOMIC DNA]</scope>
</reference>
<dbReference type="KEGG" id="loi:92358422"/>
<dbReference type="GO" id="GO:0005737">
    <property type="term" value="C:cytoplasm"/>
    <property type="evidence" value="ECO:0007669"/>
    <property type="project" value="TreeGrafter"/>
</dbReference>
<feature type="compositionally biased region" description="Basic and acidic residues" evidence="6">
    <location>
        <begin position="2076"/>
        <end position="2089"/>
    </location>
</feature>
<dbReference type="Proteomes" id="UP000674143">
    <property type="component" value="Unassembled WGS sequence"/>
</dbReference>
<feature type="coiled-coil region" evidence="5">
    <location>
        <begin position="2000"/>
        <end position="2027"/>
    </location>
</feature>
<reference evidence="10" key="1">
    <citation type="journal article" date="2021" name="Microbiol. Resour. Announc.">
        <title>LGAAP: Leishmaniinae Genome Assembly and Annotation Pipeline.</title>
        <authorList>
            <person name="Almutairi H."/>
            <person name="Urbaniak M.D."/>
            <person name="Bates M.D."/>
            <person name="Jariyapan N."/>
            <person name="Kwakye-Nuako G."/>
            <person name="Thomaz-Soccol V."/>
            <person name="Al-Salem W.S."/>
            <person name="Dillon R.J."/>
            <person name="Bates P.A."/>
            <person name="Gatherer D."/>
        </authorList>
    </citation>
    <scope>NUCLEOTIDE SEQUENCE [LARGE SCALE GENOMIC DNA]</scope>
</reference>
<dbReference type="InterPro" id="IPR008984">
    <property type="entry name" value="SMAD_FHA_dom_sf"/>
</dbReference>
<dbReference type="InterPro" id="IPR000253">
    <property type="entry name" value="FHA_dom"/>
</dbReference>
<feature type="compositionally biased region" description="Low complexity" evidence="6">
    <location>
        <begin position="880"/>
        <end position="891"/>
    </location>
</feature>
<feature type="domain" description="FHA" evidence="7">
    <location>
        <begin position="107"/>
        <end position="157"/>
    </location>
</feature>
<feature type="compositionally biased region" description="Basic and acidic residues" evidence="6">
    <location>
        <begin position="834"/>
        <end position="844"/>
    </location>
</feature>
<feature type="compositionally biased region" description="Polar residues" evidence="6">
    <location>
        <begin position="684"/>
        <end position="695"/>
    </location>
</feature>
<feature type="region of interest" description="Disordered" evidence="6">
    <location>
        <begin position="1460"/>
        <end position="1515"/>
    </location>
</feature>
<feature type="compositionally biased region" description="Polar residues" evidence="6">
    <location>
        <begin position="1929"/>
        <end position="1939"/>
    </location>
</feature>
<keyword evidence="3 4" id="KW-0067">ATP-binding</keyword>
<dbReference type="Pfam" id="PF00498">
    <property type="entry name" value="FHA"/>
    <property type="match status" value="1"/>
</dbReference>
<dbReference type="Gene3D" id="2.60.200.20">
    <property type="match status" value="2"/>
</dbReference>
<feature type="compositionally biased region" description="Basic and acidic residues" evidence="6">
    <location>
        <begin position="1053"/>
        <end position="1065"/>
    </location>
</feature>
<evidence type="ECO:0000256" key="2">
    <source>
        <dbReference type="ARBA" id="ARBA00022741"/>
    </source>
</evidence>
<feature type="domain" description="Protein kinase" evidence="8">
    <location>
        <begin position="722"/>
        <end position="1304"/>
    </location>
</feature>
<dbReference type="GO" id="GO:0004674">
    <property type="term" value="F:protein serine/threonine kinase activity"/>
    <property type="evidence" value="ECO:0007669"/>
    <property type="project" value="UniProtKB-EC"/>
</dbReference>
<dbReference type="InterPro" id="IPR050629">
    <property type="entry name" value="STE20/SPS1-PAK"/>
</dbReference>
<keyword evidence="2 4" id="KW-0547">Nucleotide-binding</keyword>
<dbReference type="EMBL" id="JAFHLR010000033">
    <property type="protein sequence ID" value="KAG5469063.1"/>
    <property type="molecule type" value="Genomic_DNA"/>
</dbReference>
<feature type="region of interest" description="Disordered" evidence="6">
    <location>
        <begin position="1083"/>
        <end position="1111"/>
    </location>
</feature>
<feature type="region of interest" description="Disordered" evidence="6">
    <location>
        <begin position="1875"/>
        <end position="1984"/>
    </location>
</feature>
<evidence type="ECO:0000256" key="1">
    <source>
        <dbReference type="ARBA" id="ARBA00012513"/>
    </source>
</evidence>
<dbReference type="PROSITE" id="PS00108">
    <property type="entry name" value="PROTEIN_KINASE_ST"/>
    <property type="match status" value="1"/>
</dbReference>
<evidence type="ECO:0000259" key="8">
    <source>
        <dbReference type="PROSITE" id="PS50011"/>
    </source>
</evidence>
<dbReference type="InterPro" id="IPR000719">
    <property type="entry name" value="Prot_kinase_dom"/>
</dbReference>
<feature type="region of interest" description="Disordered" evidence="6">
    <location>
        <begin position="1042"/>
        <end position="1065"/>
    </location>
</feature>
<keyword evidence="10" id="KW-1185">Reference proteome</keyword>
<feature type="region of interest" description="Disordered" evidence="6">
    <location>
        <begin position="169"/>
        <end position="246"/>
    </location>
</feature>
<dbReference type="InterPro" id="IPR008271">
    <property type="entry name" value="Ser/Thr_kinase_AS"/>
</dbReference>
<feature type="compositionally biased region" description="Low complexity" evidence="6">
    <location>
        <begin position="185"/>
        <end position="195"/>
    </location>
</feature>
<dbReference type="SMART" id="SM00220">
    <property type="entry name" value="S_TKc"/>
    <property type="match status" value="1"/>
</dbReference>
<comment type="caution">
    <text evidence="9">The sequence shown here is derived from an EMBL/GenBank/DDBJ whole genome shotgun (WGS) entry which is preliminary data.</text>
</comment>
<feature type="compositionally biased region" description="Pro residues" evidence="6">
    <location>
        <begin position="17"/>
        <end position="30"/>
    </location>
</feature>
<dbReference type="GO" id="GO:0005524">
    <property type="term" value="F:ATP binding"/>
    <property type="evidence" value="ECO:0007669"/>
    <property type="project" value="UniProtKB-UniRule"/>
</dbReference>
<dbReference type="CDD" id="cd00060">
    <property type="entry name" value="FHA"/>
    <property type="match status" value="1"/>
</dbReference>
<feature type="region of interest" description="Disordered" evidence="6">
    <location>
        <begin position="1249"/>
        <end position="1268"/>
    </location>
</feature>
<name>A0A836H326_9TRYP</name>
<dbReference type="Pfam" id="PF00069">
    <property type="entry name" value="Pkinase"/>
    <property type="match status" value="2"/>
</dbReference>
<sequence>MLSRRGALPINAAVASEPPPSPRPHTPGPPIATSASHSSIPSTAATQIISRGSSSPPPLTTDVHISGSFLLYGPSGRLLSRHEPSDLWGLLISEHTTLNCTYAQTTVRVGRAGGCDTVLNDPRVSSTHFTISLELEPYGGSDDRSHQYGTDVGGADASLVQEKLSSRLANHSERGSSGNDHVMPSLSRSSRESSLAHAGGSPTNAHGGGGSPENGPESAASADGSTLSPLSNHATARPQQQRREEGAIAAAETGLIKNGRPDASALSGTPLPGWRVRRVLLTDCSANGTYVNDVLVGRGEYCELRYGDDISIVRVPERKRPGRGSTTSTSLSSEENEVQEEAEKDFAHSVKGEHDVKPQSGTAAASSSAAPHFALFSSDALAGGDAEGVGADANEECSSPKRDDPHVAQLFTALLSTLSTEHSYVERFCFHLYHAEEAGRCGVPIFEPETVAAPQRAAAAEWEAGERSEDEVQDNYGNSLHQPQPELKHSTVHRTCGAVPRQPSPTSRELLDGNSKTRVSHHKLVRFPKDPVASFDFAPQNTEIDSVEAPTVSPSILRHGDGRPFLSNSPLPPLAPVQGATAVGAASTPHINAHSSAPSANSSRKLSTVVTPHALLRPRPSIRESFIAPIALPELEGSAASSNGSIQGASTDSTAATRFQESIGISPALQRKAAAQRALAARRGSSTTRNQTDGSLGTVGAIMEDFPTDIPIRYAVLPLRHLQWGGRIGFGASGDVFMGIDVLTATVVAIKVLKGSSLFQPPPPPGTSVATARSKANSGRPTVPSVPDDATILNLSNISLGNGTAPVPRVASKSLASISFSSATPTTPRPRPAGRVDGKADAAEHTGTSPSHCTTVHRGDGRNEESIQVSEASTPLMPPSADTSSAAAHRSTSAALVSTSLTCHHFAQVQQQSPRAQPHDKQSASPLLRKHLREIVFLTTLQHHRIVRFLGFQFSDEGRLCLLMEYVAGGTLQTLVKNFGVFEENVIRLYTLQILEGLEYLKRKGVVHGDLKSANILVSEQGSVKLTDFGTSRVLRACATEEKEAGEGTGADNEQKGAEAQLMRRWERSREVRHAPLERAHKRYDHGSCSGTDAEAEEKRGEDVRPGNSERCDEWSCCGSDEELYSACCGSAEDEEGEVAGEDDGPEQRLLCGTPLYMSPELVRTQEPSFASDMWALGCVVYEMATGGVLPWRPVHNLSAPAVIWYIGQRYGEDDGPSMDDVFTERSRLNCASTDQSLHETVDDAYEEERGGLRGHSSRGGGGGSVGRWDRTPSPMLLDLLQSTLNINPALRPTPAELLQHPFIRNEASDAALDRWHAVLAANRRPASHALNPRGKAEKDVAPHRNRKAEFGAASTSTPRSVRGSAGSVFETTVGVVSSSHCSASRDDSLHARASLSPKRTPSSQQMMHMEELNGNAPVKVGGENPPGTASRQEDHLLHIPLPLGEPIASPSTGAPFCGHGEPSANLLGDSWEDAEPSSLLPFPTPISQPKSHSSQDHSVLGAGNPDSQPLIYAPPRQLDMRGRPMRAPQSIGSQTTGASGLLRSASYGAALVQWWAPHSCSAPTNLPDSRSCAAAAHSAGMQQAEVQVPYSMPATRQGSNRSYLRQHQLFLKQNELERRRLSLLAPQGGRQMRGRFRTEGPSPPQQHPLPVPLASAHATAGIVPMCPPSYEYAMQQPVLEYSPGYNDYNPQVNTQTVEMRLPPGFTSQSLSVAQQLHGPQKGSSGSNRLVTGVQLQRVPYIQRPLSQQLRCNKARHSSWRERARNAPPTAATANLSPSLRLDNRSSVTAMNASHVRVAAAAASIPANSVPVLSHTSQQYVPHQQLSAETLHPVGGGLTAEMDHLTISSPLVSSCAATMSPLPLEDHRYLRGYRSAPVPMDQPVSTPPQAHCQGPVLPPSPHPHHFHAAQLQLTTIPGSSPAGGDGCSAVQQASPTNTAKVEEAGSSDVQQSGRRGRQGRRNASTSSSRPLHQRRLRNPLRVSPLLKQQQQQLSLARIQARVVEQSSKQQQQKLARLSEEALSSQQQDNPCSAAQLCAARPSVRRSSTHTAGKKRRIRASPRMPTRATSRRQQQGRSERQQQGRSERQQQQHQRRTRSPEAESSRK</sequence>
<feature type="region of interest" description="Disordered" evidence="6">
    <location>
        <begin position="460"/>
        <end position="516"/>
    </location>
</feature>
<protein>
    <recommendedName>
        <fullName evidence="1">non-specific serine/threonine protein kinase</fullName>
        <ecNumber evidence="1">2.7.11.1</ecNumber>
    </recommendedName>
</protein>
<feature type="region of interest" description="Disordered" evidence="6">
    <location>
        <begin position="759"/>
        <end position="788"/>
    </location>
</feature>
<dbReference type="RefSeq" id="XP_067060040.1">
    <property type="nucleotide sequence ID" value="XM_067204488.1"/>
</dbReference>
<feature type="region of interest" description="Disordered" evidence="6">
    <location>
        <begin position="317"/>
        <end position="364"/>
    </location>
</feature>
<dbReference type="PANTHER" id="PTHR48012:SF4">
    <property type="entry name" value="MITOGEN-ACTIVATED PROTEIN KINASE KINASE KINASE A"/>
    <property type="match status" value="1"/>
</dbReference>
<accession>A0A836H326</accession>
<feature type="binding site" evidence="4">
    <location>
        <position position="751"/>
    </location>
    <ligand>
        <name>ATP</name>
        <dbReference type="ChEBI" id="CHEBI:30616"/>
    </ligand>
</feature>
<feature type="region of interest" description="Disordered" evidence="6">
    <location>
        <begin position="1327"/>
        <end position="1366"/>
    </location>
</feature>
<dbReference type="InterPro" id="IPR017441">
    <property type="entry name" value="Protein_kinase_ATP_BS"/>
</dbReference>
<dbReference type="PROSITE" id="PS50011">
    <property type="entry name" value="PROTEIN_KINASE_DOM"/>
    <property type="match status" value="1"/>
</dbReference>
<dbReference type="SUPFAM" id="SSF49879">
    <property type="entry name" value="SMAD/FHA domain"/>
    <property type="match status" value="2"/>
</dbReference>
<dbReference type="PANTHER" id="PTHR48012">
    <property type="entry name" value="STERILE20-LIKE KINASE, ISOFORM B-RELATED"/>
    <property type="match status" value="1"/>
</dbReference>
<proteinExistence type="predicted"/>
<dbReference type="PROSITE" id="PS50006">
    <property type="entry name" value="FHA_DOMAIN"/>
    <property type="match status" value="1"/>
</dbReference>